<reference evidence="2" key="1">
    <citation type="submission" date="2019-12" db="UniProtKB">
        <authorList>
            <consortium name="WormBaseParasite"/>
        </authorList>
    </citation>
    <scope>IDENTIFICATION</scope>
</reference>
<keyword evidence="1" id="KW-1185">Reference proteome</keyword>
<name>A0A5S6R2K8_TRIMR</name>
<dbReference type="WBParaSite" id="TMUE_3000013544.1">
    <property type="protein sequence ID" value="TMUE_3000013544.1"/>
    <property type="gene ID" value="WBGene00301973"/>
</dbReference>
<accession>A0A5S6R2K8</accession>
<evidence type="ECO:0000313" key="1">
    <source>
        <dbReference type="Proteomes" id="UP000046395"/>
    </source>
</evidence>
<evidence type="ECO:0000313" key="2">
    <source>
        <dbReference type="WBParaSite" id="TMUE_3000013544.1"/>
    </source>
</evidence>
<protein>
    <submittedName>
        <fullName evidence="2">FLYWCH-type domain-containing protein</fullName>
    </submittedName>
</protein>
<dbReference type="AlphaFoldDB" id="A0A5S6R2K8"/>
<proteinExistence type="predicted"/>
<sequence>MPVEFRRFKKSIGDENVVICYLQDREKESLRGRRWRCNNRVCRKQLSLRSGTWFEGCKVDFCTAVKFMYAWNHGYTAIRFCYDQLGVTTFTCFNSYCSNRQLIDMCKKSA</sequence>
<dbReference type="Proteomes" id="UP000046395">
    <property type="component" value="Unassembled WGS sequence"/>
</dbReference>
<organism evidence="1 2">
    <name type="scientific">Trichuris muris</name>
    <name type="common">Mouse whipworm</name>
    <dbReference type="NCBI Taxonomy" id="70415"/>
    <lineage>
        <taxon>Eukaryota</taxon>
        <taxon>Metazoa</taxon>
        <taxon>Ecdysozoa</taxon>
        <taxon>Nematoda</taxon>
        <taxon>Enoplea</taxon>
        <taxon>Dorylaimia</taxon>
        <taxon>Trichinellida</taxon>
        <taxon>Trichuridae</taxon>
        <taxon>Trichuris</taxon>
    </lineage>
</organism>